<sequence>MRFERLDILRYGALTDRSLVFRADAKLHIVYGPNEAGKSSALSAISDLLFGFPTAAQYSFQHDPASLRVGASVASRDGASLTFRRRRGRKSTLLAATDAEEALADDALTPFLGSLSRDVFERAFGLNSASLRAGGESMLKSGGEIGSLLFSAASGLTGLSEMRKDLEAEADVIYAPRRSKDRLFYQVLDTHEEARRAERDNELKASDWKRLIAEQAEVESDLQTVSSERQETKRALESLRLLQRLDPIIREIDREREQLAQFEALAGLPADFEAELALLLDRLRENEAALRASEADRAKFSDDLRAIHVNDPLLAASAAIMAAHSGIGAYVNARNDIGRVRAEVEDFDQRLAQAARRLGLSGVADLESGQPPDADLARLRTLVEEGTKLDRALRDVRDRIEEEHDTLRRMEESGPDRRLLDPKPWTEQLAALQPELADLQRAETLQVRLSRAESDLSAAMTRLVPAVTDLRALLALPLPEAGTLAEHRRRIEEARLQAKAATARVTALEEEAAQTAHQLAALEGTGRIVSREDLAASRAERDSLLIDLRTTPEPSGFDRLAGAIAGADALADTALSDAERVSRHAQLLLRQRELEQGLTAATKQAREADITLSDELTDYEDGFRAAGIRPVAPERMIDWRRGVDELFRQLRESDSLRDELEALKLKEDRVRPALLSLADATGFAAAALPTTAIARGLERRLNEIAQAWVESRAGETKRAMAEQALARLEERERGLLDEIARWQSGFASALTAVGLPEDAEPPMALAALEAWRTVPETLFERQNRDRRVRGMMRDMEAFEAASAKAVAAVAPDLAGVPAEVAASLLHERLMAETAENKHRAALSAELERVGLTLTRLAVEQADLAQEAERLAARLQKTPEDLPQVLDDLRRRQHLERELRNCRDRFAEHAGGASEDEIRAALTGFDRIAADIEVDRLTSGEDRLIERMNALGILQAENERRRRDLETGIGAERAVFQKLAAEEEAKELARRWVVLKLAASLLSSSMEAYRERQADPVMKRAGELFSGLTGGRFARLLQVYDERDELQLAVERQTGEQVPLQGLSEGTGDQLYLALRLAFLEDYCRRNEPAPLVLDDIFQTFDDDRTAAGLRTLAAAGETHQTLLFTHQTSVVETAKRELGDGVDVVRL</sequence>
<dbReference type="Proteomes" id="UP000052167">
    <property type="component" value="Unassembled WGS sequence"/>
</dbReference>
<feature type="coiled-coil region" evidence="1">
    <location>
        <begin position="442"/>
        <end position="525"/>
    </location>
</feature>
<name>A0A922NYY9_9HYPH</name>
<organism evidence="3 4">
    <name type="scientific">Pseudorhizobium pelagicum</name>
    <dbReference type="NCBI Taxonomy" id="1509405"/>
    <lineage>
        <taxon>Bacteria</taxon>
        <taxon>Pseudomonadati</taxon>
        <taxon>Pseudomonadota</taxon>
        <taxon>Alphaproteobacteria</taxon>
        <taxon>Hyphomicrobiales</taxon>
        <taxon>Rhizobiaceae</taxon>
        <taxon>Rhizobium/Agrobacterium group</taxon>
        <taxon>Pseudorhizobium</taxon>
    </lineage>
</organism>
<gene>
    <name evidence="3" type="ORF">GV68_26230</name>
</gene>
<dbReference type="AlphaFoldDB" id="A0A922NYY9"/>
<dbReference type="Pfam" id="PF13514">
    <property type="entry name" value="AAA_27"/>
    <property type="match status" value="1"/>
</dbReference>
<dbReference type="PANTHER" id="PTHR41259">
    <property type="entry name" value="DOUBLE-STRAND BREAK REPAIR RAD50 ATPASE, PUTATIVE-RELATED"/>
    <property type="match status" value="1"/>
</dbReference>
<accession>A0A922NYY9</accession>
<evidence type="ECO:0000259" key="2">
    <source>
        <dbReference type="Pfam" id="PF13514"/>
    </source>
</evidence>
<feature type="coiled-coil region" evidence="1">
    <location>
        <begin position="711"/>
        <end position="738"/>
    </location>
</feature>
<dbReference type="InterPro" id="IPR038734">
    <property type="entry name" value="YhaN_AAA"/>
</dbReference>
<dbReference type="RefSeq" id="WP_037165298.1">
    <property type="nucleotide sequence ID" value="NZ_CAJXID010000025.1"/>
</dbReference>
<dbReference type="EMBL" id="JOKJ01000009">
    <property type="protein sequence ID" value="KEQ08689.1"/>
    <property type="molecule type" value="Genomic_DNA"/>
</dbReference>
<dbReference type="InterPro" id="IPR027417">
    <property type="entry name" value="P-loop_NTPase"/>
</dbReference>
<dbReference type="Gene3D" id="3.40.50.300">
    <property type="entry name" value="P-loop containing nucleotide triphosphate hydrolases"/>
    <property type="match status" value="2"/>
</dbReference>
<dbReference type="SUPFAM" id="SSF52540">
    <property type="entry name" value="P-loop containing nucleoside triphosphate hydrolases"/>
    <property type="match status" value="1"/>
</dbReference>
<protein>
    <recommendedName>
        <fullName evidence="2">YhaN AAA domain-containing protein</fullName>
    </recommendedName>
</protein>
<reference evidence="3 4" key="1">
    <citation type="submission" date="2014-06" db="EMBL/GenBank/DDBJ databases">
        <title>Rhizobium pelagicum/R2-400B4.</title>
        <authorList>
            <person name="Kimes N.E."/>
            <person name="Lopez-Perez M."/>
        </authorList>
    </citation>
    <scope>NUCLEOTIDE SEQUENCE [LARGE SCALE GENOMIC DNA]</scope>
    <source>
        <strain evidence="3 4">R2-400B4</strain>
    </source>
</reference>
<keyword evidence="4" id="KW-1185">Reference proteome</keyword>
<feature type="domain" description="YhaN AAA" evidence="2">
    <location>
        <begin position="1"/>
        <end position="208"/>
    </location>
</feature>
<evidence type="ECO:0000313" key="3">
    <source>
        <dbReference type="EMBL" id="KEQ08689.1"/>
    </source>
</evidence>
<proteinExistence type="predicted"/>
<keyword evidence="1" id="KW-0175">Coiled coil</keyword>
<dbReference type="PANTHER" id="PTHR41259:SF1">
    <property type="entry name" value="DOUBLE-STRAND BREAK REPAIR RAD50 ATPASE, PUTATIVE-RELATED"/>
    <property type="match status" value="1"/>
</dbReference>
<dbReference type="OrthoDB" id="9764467at2"/>
<comment type="caution">
    <text evidence="3">The sequence shown here is derived from an EMBL/GenBank/DDBJ whole genome shotgun (WGS) entry which is preliminary data.</text>
</comment>
<evidence type="ECO:0000313" key="4">
    <source>
        <dbReference type="Proteomes" id="UP000052167"/>
    </source>
</evidence>
<evidence type="ECO:0000256" key="1">
    <source>
        <dbReference type="SAM" id="Coils"/>
    </source>
</evidence>